<dbReference type="AlphaFoldDB" id="A0A0G0TVD9"/>
<evidence type="ECO:0000313" key="13">
    <source>
        <dbReference type="EMBL" id="KKR78761.1"/>
    </source>
</evidence>
<dbReference type="PANTHER" id="PTHR30525">
    <property type="entry name" value="1-DEOXY-D-XYLULOSE 5-PHOSPHATE REDUCTOISOMERASE"/>
    <property type="match status" value="1"/>
</dbReference>
<comment type="caution">
    <text evidence="13">The sequence shown here is derived from an EMBL/GenBank/DDBJ whole genome shotgun (WGS) entry which is preliminary data.</text>
</comment>
<evidence type="ECO:0000256" key="8">
    <source>
        <dbReference type="ARBA" id="ARBA00048543"/>
    </source>
</evidence>
<evidence type="ECO:0000256" key="6">
    <source>
        <dbReference type="ARBA" id="ARBA00023211"/>
    </source>
</evidence>
<feature type="domain" description="1-deoxy-D-xylulose 5-phosphate reductoisomerase C-terminal" evidence="11">
    <location>
        <begin position="141"/>
        <end position="224"/>
    </location>
</feature>
<name>A0A0G0TVD9_9BACT</name>
<protein>
    <recommendedName>
        <fullName evidence="9">1-deoxy-D-xylulose 5-phosphate reductoisomerase</fullName>
        <shortName evidence="9">DXP reductoisomerase</shortName>
        <ecNumber evidence="9">1.1.1.267</ecNumber>
    </recommendedName>
    <alternativeName>
        <fullName evidence="9">1-deoxyxylulose-5-phosphate reductoisomerase</fullName>
    </alternativeName>
    <alternativeName>
        <fullName evidence="9">2-C-methyl-D-erythritol 4-phosphate synthase</fullName>
    </alternativeName>
</protein>
<comment type="caution">
    <text evidence="9">Lacks conserved residue(s) required for the propagation of feature annotation.</text>
</comment>
<organism evidence="13 14">
    <name type="scientific">Candidatus Nomurabacteria bacterium GW2011_GWA2_40_9</name>
    <dbReference type="NCBI Taxonomy" id="1618734"/>
    <lineage>
        <taxon>Bacteria</taxon>
        <taxon>Candidatus Nomuraibacteriota</taxon>
    </lineage>
</organism>
<feature type="binding site" evidence="9">
    <location>
        <position position="11"/>
    </location>
    <ligand>
        <name>NADPH</name>
        <dbReference type="ChEBI" id="CHEBI:57783"/>
    </ligand>
</feature>
<evidence type="ECO:0000256" key="3">
    <source>
        <dbReference type="ARBA" id="ARBA00022723"/>
    </source>
</evidence>
<dbReference type="PATRIC" id="fig|1618734.3.peg.555"/>
<dbReference type="HAMAP" id="MF_00183">
    <property type="entry name" value="DXP_reductoisom"/>
    <property type="match status" value="1"/>
</dbReference>
<evidence type="ECO:0000256" key="7">
    <source>
        <dbReference type="ARBA" id="ARBA00023229"/>
    </source>
</evidence>
<dbReference type="SUPFAM" id="SSF55347">
    <property type="entry name" value="Glyceraldehyde-3-phosphate dehydrogenase-like, C-terminal domain"/>
    <property type="match status" value="1"/>
</dbReference>
<keyword evidence="5 9" id="KW-0560">Oxidoreductase</keyword>
<feature type="binding site" evidence="9">
    <location>
        <position position="207"/>
    </location>
    <ligand>
        <name>1-deoxy-D-xylulose 5-phosphate</name>
        <dbReference type="ChEBI" id="CHEBI:57792"/>
    </ligand>
</feature>
<feature type="binding site" evidence="9">
    <location>
        <position position="216"/>
    </location>
    <ligand>
        <name>Mn(2+)</name>
        <dbReference type="ChEBI" id="CHEBI:29035"/>
    </ligand>
</feature>
<feature type="domain" description="1-deoxy-D-xylulose 5-phosphate reductoisomerase N-terminal" evidence="10">
    <location>
        <begin position="4"/>
        <end position="127"/>
    </location>
</feature>
<accession>A0A0G0TVD9</accession>
<dbReference type="GO" id="GO:0030145">
    <property type="term" value="F:manganese ion binding"/>
    <property type="evidence" value="ECO:0007669"/>
    <property type="project" value="TreeGrafter"/>
</dbReference>
<evidence type="ECO:0000256" key="2">
    <source>
        <dbReference type="ARBA" id="ARBA00006825"/>
    </source>
</evidence>
<feature type="binding site" evidence="9">
    <location>
        <position position="213"/>
    </location>
    <ligand>
        <name>1-deoxy-D-xylulose 5-phosphate</name>
        <dbReference type="ChEBI" id="CHEBI:57792"/>
    </ligand>
</feature>
<evidence type="ECO:0000259" key="11">
    <source>
        <dbReference type="Pfam" id="PF08436"/>
    </source>
</evidence>
<dbReference type="Pfam" id="PF02670">
    <property type="entry name" value="DXP_reductoisom"/>
    <property type="match status" value="1"/>
</dbReference>
<feature type="binding site" evidence="9">
    <location>
        <position position="216"/>
    </location>
    <ligand>
        <name>1-deoxy-D-xylulose 5-phosphate</name>
        <dbReference type="ChEBI" id="CHEBI:57792"/>
    </ligand>
</feature>
<dbReference type="NCBIfam" id="TIGR00243">
    <property type="entry name" value="Dxr"/>
    <property type="match status" value="1"/>
</dbReference>
<feature type="binding site" evidence="9">
    <location>
        <position position="37"/>
    </location>
    <ligand>
        <name>NADPH</name>
        <dbReference type="ChEBI" id="CHEBI:57783"/>
    </ligand>
</feature>
<feature type="binding site" evidence="9">
    <location>
        <position position="147"/>
    </location>
    <ligand>
        <name>Mn(2+)</name>
        <dbReference type="ChEBI" id="CHEBI:29035"/>
    </ligand>
</feature>
<feature type="binding site" evidence="9">
    <location>
        <position position="145"/>
    </location>
    <ligand>
        <name>Mn(2+)</name>
        <dbReference type="ChEBI" id="CHEBI:29035"/>
    </ligand>
</feature>
<dbReference type="InterPro" id="IPR036169">
    <property type="entry name" value="DXPR_C_sf"/>
</dbReference>
<dbReference type="InterPro" id="IPR026877">
    <property type="entry name" value="DXPR_C"/>
</dbReference>
<dbReference type="Gene3D" id="1.10.1740.10">
    <property type="match status" value="1"/>
</dbReference>
<keyword evidence="9" id="KW-0460">Magnesium</keyword>
<feature type="domain" description="DXP reductoisomerase C-terminal" evidence="12">
    <location>
        <begin position="256"/>
        <end position="372"/>
    </location>
</feature>
<dbReference type="Proteomes" id="UP000034749">
    <property type="component" value="Unassembled WGS sequence"/>
</dbReference>
<dbReference type="GO" id="GO:0051484">
    <property type="term" value="P:isopentenyl diphosphate biosynthetic process, methylerythritol 4-phosphate pathway involved in terpenoid biosynthetic process"/>
    <property type="evidence" value="ECO:0007669"/>
    <property type="project" value="UniProtKB-ARBA"/>
</dbReference>
<dbReference type="Gene3D" id="3.40.50.720">
    <property type="entry name" value="NAD(P)-binding Rossmann-like Domain"/>
    <property type="match status" value="1"/>
</dbReference>
<evidence type="ECO:0000259" key="10">
    <source>
        <dbReference type="Pfam" id="PF02670"/>
    </source>
</evidence>
<feature type="binding site" evidence="9">
    <location>
        <position position="200"/>
    </location>
    <ligand>
        <name>NADPH</name>
        <dbReference type="ChEBI" id="CHEBI:57783"/>
    </ligand>
</feature>
<evidence type="ECO:0000256" key="4">
    <source>
        <dbReference type="ARBA" id="ARBA00022857"/>
    </source>
</evidence>
<dbReference type="PANTHER" id="PTHR30525:SF0">
    <property type="entry name" value="1-DEOXY-D-XYLULOSE 5-PHOSPHATE REDUCTOISOMERASE, CHLOROPLASTIC"/>
    <property type="match status" value="1"/>
</dbReference>
<feature type="binding site" evidence="9">
    <location>
        <position position="212"/>
    </location>
    <ligand>
        <name>1-deoxy-D-xylulose 5-phosphate</name>
        <dbReference type="ChEBI" id="CHEBI:57792"/>
    </ligand>
</feature>
<feature type="binding site" evidence="9">
    <location>
        <position position="171"/>
    </location>
    <ligand>
        <name>1-deoxy-D-xylulose 5-phosphate</name>
        <dbReference type="ChEBI" id="CHEBI:57792"/>
    </ligand>
</feature>
<feature type="binding site" evidence="9">
    <location>
        <position position="120"/>
    </location>
    <ligand>
        <name>1-deoxy-D-xylulose 5-phosphate</name>
        <dbReference type="ChEBI" id="CHEBI:57792"/>
    </ligand>
</feature>
<dbReference type="InterPro" id="IPR013644">
    <property type="entry name" value="DXP_reductoisomerase_C"/>
</dbReference>
<feature type="binding site" evidence="9">
    <location>
        <position position="13"/>
    </location>
    <ligand>
        <name>NADPH</name>
        <dbReference type="ChEBI" id="CHEBI:57783"/>
    </ligand>
</feature>
<evidence type="ECO:0000256" key="5">
    <source>
        <dbReference type="ARBA" id="ARBA00023002"/>
    </source>
</evidence>
<evidence type="ECO:0000256" key="9">
    <source>
        <dbReference type="HAMAP-Rule" id="MF_00183"/>
    </source>
</evidence>
<dbReference type="Pfam" id="PF13288">
    <property type="entry name" value="DXPR_C"/>
    <property type="match status" value="1"/>
</dbReference>
<dbReference type="PIRSF" id="PIRSF006205">
    <property type="entry name" value="Dxp_reductismrs"/>
    <property type="match status" value="1"/>
</dbReference>
<dbReference type="GO" id="GO:0030604">
    <property type="term" value="F:1-deoxy-D-xylulose-5-phosphate reductoisomerase activity"/>
    <property type="evidence" value="ECO:0007669"/>
    <property type="project" value="UniProtKB-UniRule"/>
</dbReference>
<keyword evidence="4 9" id="KW-0521">NADP</keyword>
<dbReference type="EMBL" id="LBZW01000026">
    <property type="protein sequence ID" value="KKR78761.1"/>
    <property type="molecule type" value="Genomic_DNA"/>
</dbReference>
<reference evidence="13 14" key="1">
    <citation type="journal article" date="2015" name="Nature">
        <title>rRNA introns, odd ribosomes, and small enigmatic genomes across a large radiation of phyla.</title>
        <authorList>
            <person name="Brown C.T."/>
            <person name="Hug L.A."/>
            <person name="Thomas B.C."/>
            <person name="Sharon I."/>
            <person name="Castelle C.J."/>
            <person name="Singh A."/>
            <person name="Wilkins M.J."/>
            <person name="Williams K.H."/>
            <person name="Banfield J.F."/>
        </authorList>
    </citation>
    <scope>NUCLEOTIDE SEQUENCE [LARGE SCALE GENOMIC DNA]</scope>
</reference>
<gene>
    <name evidence="9" type="primary">dxr</name>
    <name evidence="13" type="ORF">UU24_C0026G0002</name>
</gene>
<comment type="similarity">
    <text evidence="2 9">Belongs to the DXR family.</text>
</comment>
<evidence type="ECO:0000313" key="14">
    <source>
        <dbReference type="Proteomes" id="UP000034749"/>
    </source>
</evidence>
<keyword evidence="3 9" id="KW-0479">Metal-binding</keyword>
<feature type="binding site" evidence="9">
    <location>
        <position position="12"/>
    </location>
    <ligand>
        <name>NADPH</name>
        <dbReference type="ChEBI" id="CHEBI:57783"/>
    </ligand>
</feature>
<dbReference type="Pfam" id="PF08436">
    <property type="entry name" value="DXP_redisom_C"/>
    <property type="match status" value="1"/>
</dbReference>
<dbReference type="FunFam" id="3.40.50.720:FF:000045">
    <property type="entry name" value="1-deoxy-D-xylulose 5-phosphate reductoisomerase"/>
    <property type="match status" value="1"/>
</dbReference>
<dbReference type="InterPro" id="IPR003821">
    <property type="entry name" value="DXP_reductoisomerase"/>
</dbReference>
<dbReference type="GO" id="GO:0070402">
    <property type="term" value="F:NADPH binding"/>
    <property type="evidence" value="ECO:0007669"/>
    <property type="project" value="InterPro"/>
</dbReference>
<dbReference type="SUPFAM" id="SSF51735">
    <property type="entry name" value="NAD(P)-binding Rossmann-fold domains"/>
    <property type="match status" value="1"/>
</dbReference>
<feature type="binding site" evidence="9">
    <location>
        <position position="119"/>
    </location>
    <ligand>
        <name>NADPH</name>
        <dbReference type="ChEBI" id="CHEBI:57783"/>
    </ligand>
</feature>
<comment type="catalytic activity">
    <reaction evidence="8">
        <text>2-C-methyl-D-erythritol 4-phosphate + NADP(+) = 1-deoxy-D-xylulose 5-phosphate + NADPH + H(+)</text>
        <dbReference type="Rhea" id="RHEA:13717"/>
        <dbReference type="ChEBI" id="CHEBI:15378"/>
        <dbReference type="ChEBI" id="CHEBI:57783"/>
        <dbReference type="ChEBI" id="CHEBI:57792"/>
        <dbReference type="ChEBI" id="CHEBI:58262"/>
        <dbReference type="ChEBI" id="CHEBI:58349"/>
        <dbReference type="EC" id="1.1.1.267"/>
    </reaction>
    <physiologicalReaction direction="right-to-left" evidence="8">
        <dbReference type="Rhea" id="RHEA:13719"/>
    </physiologicalReaction>
</comment>
<keyword evidence="6 9" id="KW-0464">Manganese</keyword>
<evidence type="ECO:0000259" key="12">
    <source>
        <dbReference type="Pfam" id="PF13288"/>
    </source>
</evidence>
<dbReference type="EC" id="1.1.1.267" evidence="9"/>
<comment type="cofactor">
    <cofactor evidence="9">
        <name>Mg(2+)</name>
        <dbReference type="ChEBI" id="CHEBI:18420"/>
    </cofactor>
    <cofactor evidence="9">
        <name>Mn(2+)</name>
        <dbReference type="ChEBI" id="CHEBI:29035"/>
    </cofactor>
</comment>
<comment type="pathway">
    <text evidence="1 9">Isoprenoid biosynthesis; isopentenyl diphosphate biosynthesis via DXP pathway; isopentenyl diphosphate from 1-deoxy-D-xylulose 5-phosphate: step 1/6.</text>
</comment>
<dbReference type="GO" id="GO:0016853">
    <property type="term" value="F:isomerase activity"/>
    <property type="evidence" value="ECO:0007669"/>
    <property type="project" value="UniProtKB-KW"/>
</dbReference>
<dbReference type="InterPro" id="IPR013512">
    <property type="entry name" value="DXP_reductoisomerase_N"/>
</dbReference>
<feature type="binding site" evidence="9">
    <location>
        <position position="147"/>
    </location>
    <ligand>
        <name>1-deoxy-D-xylulose 5-phosphate</name>
        <dbReference type="ChEBI" id="CHEBI:57792"/>
    </ligand>
</feature>
<feature type="binding site" evidence="9">
    <location>
        <position position="10"/>
    </location>
    <ligand>
        <name>NADPH</name>
        <dbReference type="ChEBI" id="CHEBI:57783"/>
    </ligand>
</feature>
<feature type="binding site" evidence="9">
    <location>
        <position position="194"/>
    </location>
    <ligand>
        <name>1-deoxy-D-xylulose 5-phosphate</name>
        <dbReference type="ChEBI" id="CHEBI:57792"/>
    </ligand>
</feature>
<feature type="binding site" evidence="9">
    <location>
        <position position="38"/>
    </location>
    <ligand>
        <name>NADPH</name>
        <dbReference type="ChEBI" id="CHEBI:57783"/>
    </ligand>
</feature>
<sequence length="385" mass="42921">MKHISILGSTGSIGTQTLEIVRQFPNEFKVVGLSTNKNSDLLLKQIKEFRPKAVAVMDGSKVGELKNFSSCQVYSGMEGLKKIAALDEADTVINSLVGSVGIEPTYHAIKNKKNIALANKETLVAAGSIIMDEVKKNGVKLMPIDSEHSAIFQCLNGENINEVEKITLTCSGGPFKNYTKEQLEKATLQDALKHPTWSMGSKITIDSATLMNKGFEVIEAHWLYGIDYEKIKVVIHPQSIVHSLVEFHDNSVIAQLGLPDMKIPIQYALSYPKRFPGDSKSLNLAEIKNLEFREPDFEMFPCLNYAYEAGKINGTMPAVMNAANETAVYAFLENKIKFLDITKLIKKMMDGHKLIKNPDLNEILEVDKKTKEETKRIVEEELILN</sequence>
<keyword evidence="7 9" id="KW-0414">Isoprene biosynthesis</keyword>
<dbReference type="InterPro" id="IPR036291">
    <property type="entry name" value="NAD(P)-bd_dom_sf"/>
</dbReference>
<dbReference type="UniPathway" id="UPA00056">
    <property type="reaction ID" value="UER00092"/>
</dbReference>
<feature type="binding site" evidence="9">
    <location>
        <position position="146"/>
    </location>
    <ligand>
        <name>1-deoxy-D-xylulose 5-phosphate</name>
        <dbReference type="ChEBI" id="CHEBI:57792"/>
    </ligand>
</feature>
<comment type="function">
    <text evidence="9">Catalyzes the NADPH-dependent rearrangement and reduction of 1-deoxy-D-xylulose-5-phosphate (DXP) to 2-C-methyl-D-erythritol 4-phosphate (MEP).</text>
</comment>
<proteinExistence type="inferred from homology"/>
<evidence type="ECO:0000256" key="1">
    <source>
        <dbReference type="ARBA" id="ARBA00005094"/>
    </source>
</evidence>
<dbReference type="SUPFAM" id="SSF69055">
    <property type="entry name" value="1-deoxy-D-xylulose-5-phosphate reductoisomerase, C-terminal domain"/>
    <property type="match status" value="1"/>
</dbReference>
<dbReference type="NCBIfam" id="NF009114">
    <property type="entry name" value="PRK12464.1"/>
    <property type="match status" value="1"/>
</dbReference>
<keyword evidence="13" id="KW-0413">Isomerase</keyword>
<feature type="binding site" evidence="9">
    <location>
        <position position="121"/>
    </location>
    <ligand>
        <name>NADPH</name>
        <dbReference type="ChEBI" id="CHEBI:57783"/>
    </ligand>
</feature>